<protein>
    <recommendedName>
        <fullName evidence="4">DoxX family protein</fullName>
    </recommendedName>
</protein>
<evidence type="ECO:0000313" key="2">
    <source>
        <dbReference type="EMBL" id="UWZ84841.1"/>
    </source>
</evidence>
<feature type="transmembrane region" description="Helical" evidence="1">
    <location>
        <begin position="135"/>
        <end position="153"/>
    </location>
</feature>
<accession>A0A9J7BQJ8</accession>
<organism evidence="2 3">
    <name type="scientific">Occallatibacter riparius</name>
    <dbReference type="NCBI Taxonomy" id="1002689"/>
    <lineage>
        <taxon>Bacteria</taxon>
        <taxon>Pseudomonadati</taxon>
        <taxon>Acidobacteriota</taxon>
        <taxon>Terriglobia</taxon>
        <taxon>Terriglobales</taxon>
        <taxon>Acidobacteriaceae</taxon>
        <taxon>Occallatibacter</taxon>
    </lineage>
</organism>
<keyword evidence="3" id="KW-1185">Reference proteome</keyword>
<keyword evidence="1" id="KW-1133">Transmembrane helix</keyword>
<evidence type="ECO:0008006" key="4">
    <source>
        <dbReference type="Google" id="ProtNLM"/>
    </source>
</evidence>
<feature type="transmembrane region" description="Helical" evidence="1">
    <location>
        <begin position="66"/>
        <end position="83"/>
    </location>
</feature>
<feature type="transmembrane region" description="Helical" evidence="1">
    <location>
        <begin position="207"/>
        <end position="231"/>
    </location>
</feature>
<dbReference type="RefSeq" id="WP_260794347.1">
    <property type="nucleotide sequence ID" value="NZ_CP093313.1"/>
</dbReference>
<sequence>MIGQVQVVSPAQGAHEGALDAARWSLVSRIGFRFVFSYLVLYGLYVLEILWFFLVMVGRHRMPSGFIAPLWHVVVPWFGHHVLHLHSAMDFNQNGSGDTTYEYTLVFCELLLAALATVVWSLFDRKRPHYKRLYAWIRLPVRLLLAAMMFTYGSDKMFMLQFGRLTLADLARPFGEMSPPTLMWNFMAASPVYTIFAGCVETLGGILLLFPQTVALGAIVVLGAMTNVVFMDLSYDVGVKALSAHFALFALFLLADRMKPLADLLIFNRSTQAVPCIPLARCKWIDLAAQLSVPVLGTFLLFFFMFFGYRAYGRVQARAADRSPLYGIWDIDSFTVNGQSSGPLLTPKIRDVLQIPAESERWQRLVFEDNKTAVILLKNKQGAQLLDTVQVKVDPQKGSILFTDDRDSAWKCTLDFQRANPSRLAIQGEINGSPVSIALHLEDDSRFLLRNRGVHWIIEQNNFN</sequence>
<keyword evidence="1" id="KW-0812">Transmembrane</keyword>
<gene>
    <name evidence="2" type="ORF">MOP44_02625</name>
</gene>
<proteinExistence type="predicted"/>
<evidence type="ECO:0000313" key="3">
    <source>
        <dbReference type="Proteomes" id="UP001059380"/>
    </source>
</evidence>
<feature type="transmembrane region" description="Helical" evidence="1">
    <location>
        <begin position="34"/>
        <end position="54"/>
    </location>
</feature>
<dbReference type="KEGG" id="orp:MOP44_02625"/>
<keyword evidence="1" id="KW-0472">Membrane</keyword>
<reference evidence="2" key="1">
    <citation type="submission" date="2021-04" db="EMBL/GenBank/DDBJ databases">
        <title>Phylogenetic analysis of Acidobacteriaceae.</title>
        <authorList>
            <person name="Qiu L."/>
            <person name="Zhang Q."/>
        </authorList>
    </citation>
    <scope>NUCLEOTIDE SEQUENCE</scope>
    <source>
        <strain evidence="2">DSM 25168</strain>
    </source>
</reference>
<dbReference type="EMBL" id="CP093313">
    <property type="protein sequence ID" value="UWZ84841.1"/>
    <property type="molecule type" value="Genomic_DNA"/>
</dbReference>
<feature type="transmembrane region" description="Helical" evidence="1">
    <location>
        <begin position="182"/>
        <end position="200"/>
    </location>
</feature>
<feature type="transmembrane region" description="Helical" evidence="1">
    <location>
        <begin position="291"/>
        <end position="312"/>
    </location>
</feature>
<feature type="transmembrane region" description="Helical" evidence="1">
    <location>
        <begin position="103"/>
        <end position="123"/>
    </location>
</feature>
<evidence type="ECO:0000256" key="1">
    <source>
        <dbReference type="SAM" id="Phobius"/>
    </source>
</evidence>
<dbReference type="AlphaFoldDB" id="A0A9J7BQJ8"/>
<dbReference type="Proteomes" id="UP001059380">
    <property type="component" value="Chromosome"/>
</dbReference>
<name>A0A9J7BQJ8_9BACT</name>